<dbReference type="PANTHER" id="PTHR47634">
    <property type="entry name" value="PROTEIN KINASE DOMAIN-CONTAINING PROTEIN-RELATED"/>
    <property type="match status" value="1"/>
</dbReference>
<dbReference type="SMART" id="SM00220">
    <property type="entry name" value="S_TKc"/>
    <property type="match status" value="1"/>
</dbReference>
<dbReference type="InterPro" id="IPR017441">
    <property type="entry name" value="Protein_kinase_ATP_BS"/>
</dbReference>
<reference evidence="12" key="1">
    <citation type="journal article" date="2020" name="Nat. Commun.">
        <title>Large-scale genome sequencing of mycorrhizal fungi provides insights into the early evolution of symbiotic traits.</title>
        <authorList>
            <person name="Miyauchi S."/>
            <person name="Kiss E."/>
            <person name="Kuo A."/>
            <person name="Drula E."/>
            <person name="Kohler A."/>
            <person name="Sanchez-Garcia M."/>
            <person name="Morin E."/>
            <person name="Andreopoulos B."/>
            <person name="Barry K.W."/>
            <person name="Bonito G."/>
            <person name="Buee M."/>
            <person name="Carver A."/>
            <person name="Chen C."/>
            <person name="Cichocki N."/>
            <person name="Clum A."/>
            <person name="Culley D."/>
            <person name="Crous P.W."/>
            <person name="Fauchery L."/>
            <person name="Girlanda M."/>
            <person name="Hayes R.D."/>
            <person name="Keri Z."/>
            <person name="LaButti K."/>
            <person name="Lipzen A."/>
            <person name="Lombard V."/>
            <person name="Magnuson J."/>
            <person name="Maillard F."/>
            <person name="Murat C."/>
            <person name="Nolan M."/>
            <person name="Ohm R.A."/>
            <person name="Pangilinan J."/>
            <person name="Pereira M.F."/>
            <person name="Perotto S."/>
            <person name="Peter M."/>
            <person name="Pfister S."/>
            <person name="Riley R."/>
            <person name="Sitrit Y."/>
            <person name="Stielow J.B."/>
            <person name="Szollosi G."/>
            <person name="Zifcakova L."/>
            <person name="Stursova M."/>
            <person name="Spatafora J.W."/>
            <person name="Tedersoo L."/>
            <person name="Vaario L.M."/>
            <person name="Yamada A."/>
            <person name="Yan M."/>
            <person name="Wang P."/>
            <person name="Xu J."/>
            <person name="Bruns T."/>
            <person name="Baldrian P."/>
            <person name="Vilgalys R."/>
            <person name="Dunand C."/>
            <person name="Henrissat B."/>
            <person name="Grigoriev I.V."/>
            <person name="Hibbett D."/>
            <person name="Nagy L.G."/>
            <person name="Martin F.M."/>
        </authorList>
    </citation>
    <scope>NUCLEOTIDE SEQUENCE</scope>
    <source>
        <strain evidence="12">UH-Tt-Lm1</strain>
    </source>
</reference>
<dbReference type="GO" id="GO:0005634">
    <property type="term" value="C:nucleus"/>
    <property type="evidence" value="ECO:0007669"/>
    <property type="project" value="TreeGrafter"/>
</dbReference>
<sequence>MAPKNACAKYQYVVTQSGPKIIPVNPPTLPKDEESPADYNSGGYLPVKLRDSFKDGRYVVMRKLGWGHFSTVWLVNDTQVNRHSALKVVKSASRYAETARDEIKLLRAVQEANPSHPGHTHVVSLLDSFHHCAPEDIHVCLVFEPLGENLLALIERNNKTGIPVALVKIITKQVLLGLQYLHDECDLVHTDIKPENIMIVIPDIEQHIQQQLSVSPSPTSRKVGVPPKLRAGVAIPRRTGGREKHVHIFDSQPLSSPFTSPVPSASSSPTQKPGLHMTRVSGGPKSGPKGQTSANSMDSDSSLVTSTATSSSLSLRSNTASSITSISEATSPISIGSTLSAMSKLMISNAEIQMPISESPNSYHPPPLGPPSATTKSSGPSGISLLSQMAPQNAASTETVMLENPKAEDSLGQRPPQVDIFPTSPLPISVKIADLGNATPSKRHFTEDIQTRQYRSPEAILGRSDWTHTADIWSVACVVFELLTAEYLFDPQTQANLFSKDDDHMALIIELVGDFATDLKMGGRYSRELFDSKGQLRRIRSLKPWPLERVMAEKYMWTMEASKAFCEFLVPMLEVDWRKRAQARDLVNHPWLNVDDEEFDFTW</sequence>
<dbReference type="OrthoDB" id="2649at2759"/>
<feature type="region of interest" description="Disordered" evidence="10">
    <location>
        <begin position="356"/>
        <end position="385"/>
    </location>
</feature>
<evidence type="ECO:0000256" key="8">
    <source>
        <dbReference type="ARBA" id="ARBA00048679"/>
    </source>
</evidence>
<feature type="compositionally biased region" description="Low complexity" evidence="10">
    <location>
        <begin position="299"/>
        <end position="326"/>
    </location>
</feature>
<feature type="compositionally biased region" description="Polar residues" evidence="10">
    <location>
        <begin position="372"/>
        <end position="385"/>
    </location>
</feature>
<comment type="caution">
    <text evidence="12">The sequence shown here is derived from an EMBL/GenBank/DDBJ whole genome shotgun (WGS) entry which is preliminary data.</text>
</comment>
<evidence type="ECO:0000313" key="13">
    <source>
        <dbReference type="Proteomes" id="UP000736335"/>
    </source>
</evidence>
<dbReference type="Proteomes" id="UP000736335">
    <property type="component" value="Unassembled WGS sequence"/>
</dbReference>
<feature type="binding site" evidence="9">
    <location>
        <position position="87"/>
    </location>
    <ligand>
        <name>ATP</name>
        <dbReference type="ChEBI" id="CHEBI:30616"/>
    </ligand>
</feature>
<dbReference type="SUPFAM" id="SSF56112">
    <property type="entry name" value="Protein kinase-like (PK-like)"/>
    <property type="match status" value="1"/>
</dbReference>
<dbReference type="Gene3D" id="1.10.510.10">
    <property type="entry name" value="Transferase(Phosphotransferase) domain 1"/>
    <property type="match status" value="1"/>
</dbReference>
<proteinExistence type="predicted"/>
<evidence type="ECO:0000256" key="3">
    <source>
        <dbReference type="ARBA" id="ARBA00022679"/>
    </source>
</evidence>
<dbReference type="InterPro" id="IPR011009">
    <property type="entry name" value="Kinase-like_dom_sf"/>
</dbReference>
<dbReference type="FunFam" id="1.10.510.10:FF:000275">
    <property type="entry name" value="SRSF protein kinase 2 isoform X3"/>
    <property type="match status" value="1"/>
</dbReference>
<feature type="region of interest" description="Disordered" evidence="10">
    <location>
        <begin position="250"/>
        <end position="326"/>
    </location>
</feature>
<dbReference type="GO" id="GO:0050684">
    <property type="term" value="P:regulation of mRNA processing"/>
    <property type="evidence" value="ECO:0007669"/>
    <property type="project" value="TreeGrafter"/>
</dbReference>
<dbReference type="AlphaFoldDB" id="A0A9P6L7M1"/>
<dbReference type="EMBL" id="WIUZ02000006">
    <property type="protein sequence ID" value="KAF9786141.1"/>
    <property type="molecule type" value="Genomic_DNA"/>
</dbReference>
<dbReference type="PANTHER" id="PTHR47634:SF9">
    <property type="entry name" value="PROTEIN KINASE DOMAIN-CONTAINING PROTEIN-RELATED"/>
    <property type="match status" value="1"/>
</dbReference>
<dbReference type="GO" id="GO:0004674">
    <property type="term" value="F:protein serine/threonine kinase activity"/>
    <property type="evidence" value="ECO:0007669"/>
    <property type="project" value="UniProtKB-KW"/>
</dbReference>
<protein>
    <recommendedName>
        <fullName evidence="1">non-specific serine/threonine protein kinase</fullName>
        <ecNumber evidence="1">2.7.11.1</ecNumber>
    </recommendedName>
</protein>
<keyword evidence="6 9" id="KW-0067">ATP-binding</keyword>
<feature type="compositionally biased region" description="Low complexity" evidence="10">
    <location>
        <begin position="255"/>
        <end position="269"/>
    </location>
</feature>
<evidence type="ECO:0000256" key="7">
    <source>
        <dbReference type="ARBA" id="ARBA00047899"/>
    </source>
</evidence>
<dbReference type="GO" id="GO:0005524">
    <property type="term" value="F:ATP binding"/>
    <property type="evidence" value="ECO:0007669"/>
    <property type="project" value="UniProtKB-UniRule"/>
</dbReference>
<evidence type="ECO:0000256" key="6">
    <source>
        <dbReference type="ARBA" id="ARBA00022840"/>
    </source>
</evidence>
<evidence type="ECO:0000256" key="1">
    <source>
        <dbReference type="ARBA" id="ARBA00012513"/>
    </source>
</evidence>
<evidence type="ECO:0000313" key="12">
    <source>
        <dbReference type="EMBL" id="KAF9786141.1"/>
    </source>
</evidence>
<dbReference type="Pfam" id="PF00069">
    <property type="entry name" value="Pkinase"/>
    <property type="match status" value="2"/>
</dbReference>
<organism evidence="12 13">
    <name type="scientific">Thelephora terrestris</name>
    <dbReference type="NCBI Taxonomy" id="56493"/>
    <lineage>
        <taxon>Eukaryota</taxon>
        <taxon>Fungi</taxon>
        <taxon>Dikarya</taxon>
        <taxon>Basidiomycota</taxon>
        <taxon>Agaricomycotina</taxon>
        <taxon>Agaricomycetes</taxon>
        <taxon>Thelephorales</taxon>
        <taxon>Thelephoraceae</taxon>
        <taxon>Thelephora</taxon>
    </lineage>
</organism>
<keyword evidence="3" id="KW-0808">Transferase</keyword>
<comment type="catalytic activity">
    <reaction evidence="7">
        <text>L-threonyl-[protein] + ATP = O-phospho-L-threonyl-[protein] + ADP + H(+)</text>
        <dbReference type="Rhea" id="RHEA:46608"/>
        <dbReference type="Rhea" id="RHEA-COMP:11060"/>
        <dbReference type="Rhea" id="RHEA-COMP:11605"/>
        <dbReference type="ChEBI" id="CHEBI:15378"/>
        <dbReference type="ChEBI" id="CHEBI:30013"/>
        <dbReference type="ChEBI" id="CHEBI:30616"/>
        <dbReference type="ChEBI" id="CHEBI:61977"/>
        <dbReference type="ChEBI" id="CHEBI:456216"/>
        <dbReference type="EC" id="2.7.11.1"/>
    </reaction>
</comment>
<dbReference type="EC" id="2.7.11.1" evidence="1"/>
<dbReference type="InterPro" id="IPR051334">
    <property type="entry name" value="SRPK"/>
</dbReference>
<dbReference type="PROSITE" id="PS00107">
    <property type="entry name" value="PROTEIN_KINASE_ATP"/>
    <property type="match status" value="1"/>
</dbReference>
<feature type="domain" description="Protein kinase" evidence="11">
    <location>
        <begin position="58"/>
        <end position="592"/>
    </location>
</feature>
<dbReference type="PROSITE" id="PS50011">
    <property type="entry name" value="PROTEIN_KINASE_DOM"/>
    <property type="match status" value="1"/>
</dbReference>
<evidence type="ECO:0000256" key="5">
    <source>
        <dbReference type="ARBA" id="ARBA00022777"/>
    </source>
</evidence>
<evidence type="ECO:0000259" key="11">
    <source>
        <dbReference type="PROSITE" id="PS50011"/>
    </source>
</evidence>
<keyword evidence="4 9" id="KW-0547">Nucleotide-binding</keyword>
<keyword evidence="13" id="KW-1185">Reference proteome</keyword>
<dbReference type="GO" id="GO:0000245">
    <property type="term" value="P:spliceosomal complex assembly"/>
    <property type="evidence" value="ECO:0007669"/>
    <property type="project" value="TreeGrafter"/>
</dbReference>
<accession>A0A9P6L7M1</accession>
<keyword evidence="5 12" id="KW-0418">Kinase</keyword>
<dbReference type="GO" id="GO:0005737">
    <property type="term" value="C:cytoplasm"/>
    <property type="evidence" value="ECO:0007669"/>
    <property type="project" value="TreeGrafter"/>
</dbReference>
<evidence type="ECO:0000256" key="2">
    <source>
        <dbReference type="ARBA" id="ARBA00022527"/>
    </source>
</evidence>
<evidence type="ECO:0000256" key="9">
    <source>
        <dbReference type="PROSITE-ProRule" id="PRU10141"/>
    </source>
</evidence>
<dbReference type="InterPro" id="IPR000719">
    <property type="entry name" value="Prot_kinase_dom"/>
</dbReference>
<dbReference type="Gene3D" id="3.30.200.20">
    <property type="entry name" value="Phosphorylase Kinase, domain 1"/>
    <property type="match status" value="1"/>
</dbReference>
<evidence type="ECO:0000256" key="10">
    <source>
        <dbReference type="SAM" id="MobiDB-lite"/>
    </source>
</evidence>
<evidence type="ECO:0000256" key="4">
    <source>
        <dbReference type="ARBA" id="ARBA00022741"/>
    </source>
</evidence>
<reference evidence="12" key="2">
    <citation type="submission" date="2020-11" db="EMBL/GenBank/DDBJ databases">
        <authorList>
            <consortium name="DOE Joint Genome Institute"/>
            <person name="Kuo A."/>
            <person name="Miyauchi S."/>
            <person name="Kiss E."/>
            <person name="Drula E."/>
            <person name="Kohler A."/>
            <person name="Sanchez-Garcia M."/>
            <person name="Andreopoulos B."/>
            <person name="Barry K.W."/>
            <person name="Bonito G."/>
            <person name="Buee M."/>
            <person name="Carver A."/>
            <person name="Chen C."/>
            <person name="Cichocki N."/>
            <person name="Clum A."/>
            <person name="Culley D."/>
            <person name="Crous P.W."/>
            <person name="Fauchery L."/>
            <person name="Girlanda M."/>
            <person name="Hayes R."/>
            <person name="Keri Z."/>
            <person name="Labutti K."/>
            <person name="Lipzen A."/>
            <person name="Lombard V."/>
            <person name="Magnuson J."/>
            <person name="Maillard F."/>
            <person name="Morin E."/>
            <person name="Murat C."/>
            <person name="Nolan M."/>
            <person name="Ohm R."/>
            <person name="Pangilinan J."/>
            <person name="Pereira M."/>
            <person name="Perotto S."/>
            <person name="Peter M."/>
            <person name="Riley R."/>
            <person name="Sitrit Y."/>
            <person name="Stielow B."/>
            <person name="Szollosi G."/>
            <person name="Zifcakova L."/>
            <person name="Stursova M."/>
            <person name="Spatafora J.W."/>
            <person name="Tedersoo L."/>
            <person name="Vaario L.-M."/>
            <person name="Yamada A."/>
            <person name="Yan M."/>
            <person name="Wang P."/>
            <person name="Xu J."/>
            <person name="Bruns T."/>
            <person name="Baldrian P."/>
            <person name="Vilgalys R."/>
            <person name="Henrissat B."/>
            <person name="Grigoriev I.V."/>
            <person name="Hibbett D."/>
            <person name="Nagy L.G."/>
            <person name="Martin F.M."/>
        </authorList>
    </citation>
    <scope>NUCLEOTIDE SEQUENCE</scope>
    <source>
        <strain evidence="12">UH-Tt-Lm1</strain>
    </source>
</reference>
<feature type="compositionally biased region" description="Polar residues" evidence="10">
    <location>
        <begin position="289"/>
        <end position="298"/>
    </location>
</feature>
<gene>
    <name evidence="12" type="ORF">BJ322DRAFT_1099840</name>
</gene>
<keyword evidence="2" id="KW-0723">Serine/threonine-protein kinase</keyword>
<comment type="catalytic activity">
    <reaction evidence="8">
        <text>L-seryl-[protein] + ATP = O-phospho-L-seryl-[protein] + ADP + H(+)</text>
        <dbReference type="Rhea" id="RHEA:17989"/>
        <dbReference type="Rhea" id="RHEA-COMP:9863"/>
        <dbReference type="Rhea" id="RHEA-COMP:11604"/>
        <dbReference type="ChEBI" id="CHEBI:15378"/>
        <dbReference type="ChEBI" id="CHEBI:29999"/>
        <dbReference type="ChEBI" id="CHEBI:30616"/>
        <dbReference type="ChEBI" id="CHEBI:83421"/>
        <dbReference type="ChEBI" id="CHEBI:456216"/>
        <dbReference type="EC" id="2.7.11.1"/>
    </reaction>
</comment>
<dbReference type="InterPro" id="IPR008271">
    <property type="entry name" value="Ser/Thr_kinase_AS"/>
</dbReference>
<name>A0A9P6L7M1_9AGAM</name>
<dbReference type="PROSITE" id="PS00108">
    <property type="entry name" value="PROTEIN_KINASE_ST"/>
    <property type="match status" value="1"/>
</dbReference>